<dbReference type="EMBL" id="CACVAU010000026">
    <property type="protein sequence ID" value="CAA6807539.1"/>
    <property type="molecule type" value="Genomic_DNA"/>
</dbReference>
<proteinExistence type="predicted"/>
<reference evidence="2" key="1">
    <citation type="submission" date="2020-01" db="EMBL/GenBank/DDBJ databases">
        <authorList>
            <person name="Meier V. D."/>
            <person name="Meier V D."/>
        </authorList>
    </citation>
    <scope>NUCLEOTIDE SEQUENCE</scope>
    <source>
        <strain evidence="2">HLG_WM_MAG_05</strain>
    </source>
</reference>
<dbReference type="Gene3D" id="3.40.50.2000">
    <property type="entry name" value="Glycogen Phosphorylase B"/>
    <property type="match status" value="2"/>
</dbReference>
<dbReference type="PANTHER" id="PTHR12526:SF609">
    <property type="entry name" value="LIPOPOLYSACCHARIDE BIOSYNTHESIS PROTEIN"/>
    <property type="match status" value="1"/>
</dbReference>
<evidence type="ECO:0000313" key="2">
    <source>
        <dbReference type="EMBL" id="CAA6807539.1"/>
    </source>
</evidence>
<gene>
    <name evidence="2" type="ORF">HELGO_WM13246</name>
</gene>
<dbReference type="PANTHER" id="PTHR12526">
    <property type="entry name" value="GLYCOSYLTRANSFERASE"/>
    <property type="match status" value="1"/>
</dbReference>
<feature type="domain" description="Glycosyl transferase family 1" evidence="1">
    <location>
        <begin position="210"/>
        <end position="372"/>
    </location>
</feature>
<accession>A0A6S6SMW0</accession>
<organism evidence="2">
    <name type="scientific">uncultured Sulfurovum sp</name>
    <dbReference type="NCBI Taxonomy" id="269237"/>
    <lineage>
        <taxon>Bacteria</taxon>
        <taxon>Pseudomonadati</taxon>
        <taxon>Campylobacterota</taxon>
        <taxon>Epsilonproteobacteria</taxon>
        <taxon>Campylobacterales</taxon>
        <taxon>Sulfurovaceae</taxon>
        <taxon>Sulfurovum</taxon>
        <taxon>environmental samples</taxon>
    </lineage>
</organism>
<sequence>MKICLIIDDYLPRSIKVGAKMMHELACELNHQGHKVTVVTPDPFITQNYVKERLNEINIYRFKSQKIKNINKFSRTISETLLSFYAWKHLKHEFHNNHHELIVYYSPTIFWGSLVKKLKKLWTAKSYLILRDFFPQWAIDQKLMKEGSLIEKYFRFFEHKSYMVADTIGIMSKANLALFNQKNPSLTDRTEVLYNWAKNDPITKGSTFYRDKYKLHNKVVYFYGGNIGLAQDMMNIVRLAKKLQAEPKAFFFLVGAGDEYNKISKAIDQYDLKNILLLGPVSQDEFKIMLSEFDVGLFTLHQEHTTHNFPGKLLGYMVEGLPILGSINAGNDLKEILDNYNAGLTSINPDDELFYEHAKQLLDKNYRRAIGKINAQKLLNEKFSVLSISKQILAFSKEKDIPYTSHSEQIKIAG</sequence>
<dbReference type="GO" id="GO:0016757">
    <property type="term" value="F:glycosyltransferase activity"/>
    <property type="evidence" value="ECO:0007669"/>
    <property type="project" value="InterPro"/>
</dbReference>
<dbReference type="AlphaFoldDB" id="A0A6S6SMW0"/>
<evidence type="ECO:0000259" key="1">
    <source>
        <dbReference type="Pfam" id="PF00534"/>
    </source>
</evidence>
<dbReference type="CDD" id="cd03794">
    <property type="entry name" value="GT4_WbuB-like"/>
    <property type="match status" value="1"/>
</dbReference>
<dbReference type="InterPro" id="IPR001296">
    <property type="entry name" value="Glyco_trans_1"/>
</dbReference>
<protein>
    <submittedName>
        <fullName evidence="2">Glycosyltransferase</fullName>
    </submittedName>
</protein>
<dbReference type="Pfam" id="PF00534">
    <property type="entry name" value="Glycos_transf_1"/>
    <property type="match status" value="1"/>
</dbReference>
<name>A0A6S6SMW0_9BACT</name>
<dbReference type="SUPFAM" id="SSF53756">
    <property type="entry name" value="UDP-Glycosyltransferase/glycogen phosphorylase"/>
    <property type="match status" value="1"/>
</dbReference>
<keyword evidence="2" id="KW-0808">Transferase</keyword>